<feature type="transmembrane region" description="Helical" evidence="1">
    <location>
        <begin position="31"/>
        <end position="48"/>
    </location>
</feature>
<gene>
    <name evidence="2" type="ORF">H9980_08805</name>
</gene>
<dbReference type="EMBL" id="DXET01000194">
    <property type="protein sequence ID" value="HIX82051.1"/>
    <property type="molecule type" value="Genomic_DNA"/>
</dbReference>
<reference evidence="2" key="1">
    <citation type="journal article" date="2021" name="PeerJ">
        <title>Extensive microbial diversity within the chicken gut microbiome revealed by metagenomics and culture.</title>
        <authorList>
            <person name="Gilroy R."/>
            <person name="Ravi A."/>
            <person name="Getino M."/>
            <person name="Pursley I."/>
            <person name="Horton D.L."/>
            <person name="Alikhan N.F."/>
            <person name="Baker D."/>
            <person name="Gharbi K."/>
            <person name="Hall N."/>
            <person name="Watson M."/>
            <person name="Adriaenssens E.M."/>
            <person name="Foster-Nyarko E."/>
            <person name="Jarju S."/>
            <person name="Secka A."/>
            <person name="Antonio M."/>
            <person name="Oren A."/>
            <person name="Chaudhuri R.R."/>
            <person name="La Ragione R."/>
            <person name="Hildebrand F."/>
            <person name="Pallen M.J."/>
        </authorList>
    </citation>
    <scope>NUCLEOTIDE SEQUENCE</scope>
    <source>
        <strain evidence="2">ChiGjej1B1-14440</strain>
    </source>
</reference>
<organism evidence="2 3">
    <name type="scientific">Candidatus Erysipelatoclostridium merdavium</name>
    <dbReference type="NCBI Taxonomy" id="2838566"/>
    <lineage>
        <taxon>Bacteria</taxon>
        <taxon>Bacillati</taxon>
        <taxon>Bacillota</taxon>
        <taxon>Erysipelotrichia</taxon>
        <taxon>Erysipelotrichales</taxon>
        <taxon>Erysipelotrichales incertae sedis</taxon>
    </lineage>
</organism>
<keyword evidence="1" id="KW-0812">Transmembrane</keyword>
<evidence type="ECO:0000313" key="2">
    <source>
        <dbReference type="EMBL" id="HIX82051.1"/>
    </source>
</evidence>
<keyword evidence="1" id="KW-1133">Transmembrane helix</keyword>
<protein>
    <submittedName>
        <fullName evidence="2">Uncharacterized protein</fullName>
    </submittedName>
</protein>
<keyword evidence="1" id="KW-0472">Membrane</keyword>
<name>A0A9D1XMR3_9FIRM</name>
<reference evidence="2" key="2">
    <citation type="submission" date="2021-04" db="EMBL/GenBank/DDBJ databases">
        <authorList>
            <person name="Gilroy R."/>
        </authorList>
    </citation>
    <scope>NUCLEOTIDE SEQUENCE</scope>
    <source>
        <strain evidence="2">ChiGjej1B1-14440</strain>
    </source>
</reference>
<accession>A0A9D1XMR3</accession>
<proteinExistence type="predicted"/>
<dbReference type="AlphaFoldDB" id="A0A9D1XMR3"/>
<sequence length="53" mass="6031">MKKTYKYLSIFFTILTFIGAGYVLMNNGYANAGYAVIPMLFALIFSILQKKKN</sequence>
<comment type="caution">
    <text evidence="2">The sequence shown here is derived from an EMBL/GenBank/DDBJ whole genome shotgun (WGS) entry which is preliminary data.</text>
</comment>
<dbReference type="Proteomes" id="UP000886724">
    <property type="component" value="Unassembled WGS sequence"/>
</dbReference>
<feature type="transmembrane region" description="Helical" evidence="1">
    <location>
        <begin position="7"/>
        <end position="25"/>
    </location>
</feature>
<evidence type="ECO:0000313" key="3">
    <source>
        <dbReference type="Proteomes" id="UP000886724"/>
    </source>
</evidence>
<evidence type="ECO:0000256" key="1">
    <source>
        <dbReference type="SAM" id="Phobius"/>
    </source>
</evidence>